<protein>
    <submittedName>
        <fullName evidence="2">Uncharacterized protein</fullName>
    </submittedName>
</protein>
<evidence type="ECO:0000256" key="1">
    <source>
        <dbReference type="SAM" id="Phobius"/>
    </source>
</evidence>
<organism evidence="2 3">
    <name type="scientific">Gordonia phage Valary</name>
    <dbReference type="NCBI Taxonomy" id="2588130"/>
    <lineage>
        <taxon>Viruses</taxon>
        <taxon>Duplodnaviria</taxon>
        <taxon>Heunggongvirae</taxon>
        <taxon>Uroviricota</taxon>
        <taxon>Caudoviricetes</taxon>
        <taxon>Stackebrandtviridae</taxon>
        <taxon>Frickvirinae</taxon>
        <taxon>Wizardvirus</taxon>
        <taxon>Wizardvirus valary</taxon>
    </lineage>
</organism>
<accession>A0A4Y5U0H1</accession>
<keyword evidence="1" id="KW-1133">Transmembrane helix</keyword>
<feature type="transmembrane region" description="Helical" evidence="1">
    <location>
        <begin position="6"/>
        <end position="24"/>
    </location>
</feature>
<sequence length="157" mass="17381">MSTADLWWWDVLGALALSVPLYWASSRAGHRWARWRDLIRQERAIDRAESEGPPVHGMSIDEFIAKRREIVARQRERQNEAAIRAGQGVVSLDVPPPPVFPPPAPAASGGVGVPDLPAASMLPLIIHPDYQGDLEDLIRTQGFRRIEDLGEDETVCG</sequence>
<gene>
    <name evidence="2" type="primary">4</name>
    <name evidence="2" type="ORF">SEA_VALARY_4</name>
</gene>
<dbReference type="EMBL" id="MK864267">
    <property type="protein sequence ID" value="QDB74875.1"/>
    <property type="molecule type" value="Genomic_DNA"/>
</dbReference>
<dbReference type="KEGG" id="vg:65120152"/>
<keyword evidence="1" id="KW-0812">Transmembrane</keyword>
<dbReference type="RefSeq" id="YP_010102349.1">
    <property type="nucleotide sequence ID" value="NC_055799.1"/>
</dbReference>
<dbReference type="GeneID" id="65120152"/>
<keyword evidence="3" id="KW-1185">Reference proteome</keyword>
<keyword evidence="1" id="KW-0472">Membrane</keyword>
<evidence type="ECO:0000313" key="2">
    <source>
        <dbReference type="EMBL" id="QDB74875.1"/>
    </source>
</evidence>
<proteinExistence type="predicted"/>
<evidence type="ECO:0000313" key="3">
    <source>
        <dbReference type="Proteomes" id="UP000320430"/>
    </source>
</evidence>
<dbReference type="Proteomes" id="UP000320430">
    <property type="component" value="Segment"/>
</dbReference>
<name>A0A4Y5U0H1_9CAUD</name>
<reference evidence="2 3" key="1">
    <citation type="submission" date="2019-04" db="EMBL/GenBank/DDBJ databases">
        <authorList>
            <person name="Quan S.L."/>
            <person name="Wnuk-Fink K.M."/>
            <person name="Delesalle V.A."/>
            <person name="Garlena R.A."/>
            <person name="Russell D.A."/>
            <person name="Pope W.H."/>
            <person name="Jacobs-Sera D."/>
            <person name="Hatfull G.F."/>
        </authorList>
    </citation>
    <scope>NUCLEOTIDE SEQUENCE [LARGE SCALE GENOMIC DNA]</scope>
</reference>